<organism evidence="1 2">
    <name type="scientific">Flavobacterium hydatis</name>
    <name type="common">Cytophaga aquatilis</name>
    <dbReference type="NCBI Taxonomy" id="991"/>
    <lineage>
        <taxon>Bacteria</taxon>
        <taxon>Pseudomonadati</taxon>
        <taxon>Bacteroidota</taxon>
        <taxon>Flavobacteriia</taxon>
        <taxon>Flavobacteriales</taxon>
        <taxon>Flavobacteriaceae</taxon>
        <taxon>Flavobacterium</taxon>
    </lineage>
</organism>
<evidence type="ECO:0000313" key="2">
    <source>
        <dbReference type="Proteomes" id="UP000028712"/>
    </source>
</evidence>
<accession>A0A086AEQ9</accession>
<comment type="caution">
    <text evidence="1">The sequence shown here is derived from an EMBL/GenBank/DDBJ whole genome shotgun (WGS) entry which is preliminary data.</text>
</comment>
<gene>
    <name evidence="1" type="ORF">IW20_16075</name>
</gene>
<dbReference type="Proteomes" id="UP000028712">
    <property type="component" value="Unassembled WGS sequence"/>
</dbReference>
<dbReference type="AlphaFoldDB" id="A0A086AEQ9"/>
<evidence type="ECO:0000313" key="1">
    <source>
        <dbReference type="EMBL" id="KFF15173.1"/>
    </source>
</evidence>
<sequence length="73" mass="8502">MRNYSAEILSVPVPILIKIGFSFFKSVKIYFAGTDYKSARSGHYFFRSCAEFVSLQWLIDDSIANFEKMKNYN</sequence>
<proteinExistence type="predicted"/>
<name>A0A086AEQ9_FLAHY</name>
<dbReference type="EMBL" id="JPRM01000024">
    <property type="protein sequence ID" value="KFF15173.1"/>
    <property type="molecule type" value="Genomic_DNA"/>
</dbReference>
<protein>
    <submittedName>
        <fullName evidence="1">Uncharacterized protein</fullName>
    </submittedName>
</protein>
<reference evidence="1 2" key="1">
    <citation type="submission" date="2014-07" db="EMBL/GenBank/DDBJ databases">
        <title>Genome of Flavobacterium hydatis DSM 2063.</title>
        <authorList>
            <person name="Pipes S.E."/>
            <person name="Stropko S.J."/>
            <person name="Newman J.D."/>
        </authorList>
    </citation>
    <scope>NUCLEOTIDE SEQUENCE [LARGE SCALE GENOMIC DNA]</scope>
    <source>
        <strain evidence="1 2">DSM 2063</strain>
    </source>
</reference>